<evidence type="ECO:0000313" key="13">
    <source>
        <dbReference type="EMBL" id="THH03409.1"/>
    </source>
</evidence>
<accession>A0A4S4KX47</accession>
<evidence type="ECO:0000256" key="4">
    <source>
        <dbReference type="ARBA" id="ARBA00022617"/>
    </source>
</evidence>
<dbReference type="SMART" id="SM00665">
    <property type="entry name" value="B561"/>
    <property type="match status" value="1"/>
</dbReference>
<dbReference type="GO" id="GO:0140575">
    <property type="term" value="F:transmembrane monodehydroascorbate reductase activity"/>
    <property type="evidence" value="ECO:0007669"/>
    <property type="project" value="InterPro"/>
</dbReference>
<keyword evidence="9" id="KW-0408">Iron</keyword>
<keyword evidence="7" id="KW-0249">Electron transport</keyword>
<dbReference type="OrthoDB" id="366214at2759"/>
<gene>
    <name evidence="13" type="ORF">EW145_g6277</name>
</gene>
<evidence type="ECO:0000256" key="3">
    <source>
        <dbReference type="ARBA" id="ARBA00022448"/>
    </source>
</evidence>
<feature type="transmembrane region" description="Helical" evidence="11">
    <location>
        <begin position="129"/>
        <end position="150"/>
    </location>
</feature>
<feature type="transmembrane region" description="Helical" evidence="11">
    <location>
        <begin position="93"/>
        <end position="114"/>
    </location>
</feature>
<evidence type="ECO:0000256" key="8">
    <source>
        <dbReference type="ARBA" id="ARBA00022989"/>
    </source>
</evidence>
<dbReference type="PROSITE" id="PS50939">
    <property type="entry name" value="CYTOCHROME_B561"/>
    <property type="match status" value="1"/>
</dbReference>
<evidence type="ECO:0000313" key="14">
    <source>
        <dbReference type="Proteomes" id="UP000308199"/>
    </source>
</evidence>
<reference evidence="13 14" key="1">
    <citation type="submission" date="2019-02" db="EMBL/GenBank/DDBJ databases">
        <title>Genome sequencing of the rare red list fungi Phellinidium pouzarii.</title>
        <authorList>
            <person name="Buettner E."/>
            <person name="Kellner H."/>
        </authorList>
    </citation>
    <scope>NUCLEOTIDE SEQUENCE [LARGE SCALE GENOMIC DNA]</scope>
    <source>
        <strain evidence="13 14">DSM 108285</strain>
    </source>
</reference>
<dbReference type="GO" id="GO:0046872">
    <property type="term" value="F:metal ion binding"/>
    <property type="evidence" value="ECO:0007669"/>
    <property type="project" value="UniProtKB-KW"/>
</dbReference>
<evidence type="ECO:0000259" key="12">
    <source>
        <dbReference type="PROSITE" id="PS50939"/>
    </source>
</evidence>
<evidence type="ECO:0000256" key="2">
    <source>
        <dbReference type="ARBA" id="ARBA00004141"/>
    </source>
</evidence>
<keyword evidence="8 11" id="KW-1133">Transmembrane helix</keyword>
<evidence type="ECO:0000256" key="7">
    <source>
        <dbReference type="ARBA" id="ARBA00022982"/>
    </source>
</evidence>
<evidence type="ECO:0000256" key="5">
    <source>
        <dbReference type="ARBA" id="ARBA00022692"/>
    </source>
</evidence>
<comment type="subcellular location">
    <subcellularLocation>
        <location evidence="2">Membrane</location>
        <topology evidence="2">Multi-pass membrane protein</topology>
    </subcellularLocation>
</comment>
<feature type="domain" description="Cytochrome b561" evidence="12">
    <location>
        <begin position="1"/>
        <end position="189"/>
    </location>
</feature>
<evidence type="ECO:0000256" key="9">
    <source>
        <dbReference type="ARBA" id="ARBA00023004"/>
    </source>
</evidence>
<keyword evidence="10 11" id="KW-0472">Membrane</keyword>
<evidence type="ECO:0000256" key="6">
    <source>
        <dbReference type="ARBA" id="ARBA00022723"/>
    </source>
</evidence>
<feature type="transmembrane region" description="Helical" evidence="11">
    <location>
        <begin position="22"/>
        <end position="43"/>
    </location>
</feature>
<dbReference type="CDD" id="cd08760">
    <property type="entry name" value="Cyt_b561_FRRS1_like"/>
    <property type="match status" value="1"/>
</dbReference>
<comment type="cofactor">
    <cofactor evidence="1">
        <name>heme b</name>
        <dbReference type="ChEBI" id="CHEBI:60344"/>
    </cofactor>
</comment>
<dbReference type="Proteomes" id="UP000308199">
    <property type="component" value="Unassembled WGS sequence"/>
</dbReference>
<proteinExistence type="predicted"/>
<evidence type="ECO:0000256" key="11">
    <source>
        <dbReference type="SAM" id="Phobius"/>
    </source>
</evidence>
<feature type="transmembrane region" description="Helical" evidence="11">
    <location>
        <begin position="170"/>
        <end position="190"/>
    </location>
</feature>
<dbReference type="Gene3D" id="1.20.120.1770">
    <property type="match status" value="1"/>
</dbReference>
<dbReference type="Pfam" id="PF03188">
    <property type="entry name" value="Cytochrom_B561"/>
    <property type="match status" value="1"/>
</dbReference>
<dbReference type="EMBL" id="SGPK01000457">
    <property type="protein sequence ID" value="THH03409.1"/>
    <property type="molecule type" value="Genomic_DNA"/>
</dbReference>
<keyword evidence="14" id="KW-1185">Reference proteome</keyword>
<dbReference type="AlphaFoldDB" id="A0A4S4KX47"/>
<keyword evidence="3" id="KW-0813">Transport</keyword>
<feature type="transmembrane region" description="Helical" evidence="11">
    <location>
        <begin position="50"/>
        <end position="73"/>
    </location>
</feature>
<organism evidence="13 14">
    <name type="scientific">Phellinidium pouzarii</name>
    <dbReference type="NCBI Taxonomy" id="167371"/>
    <lineage>
        <taxon>Eukaryota</taxon>
        <taxon>Fungi</taxon>
        <taxon>Dikarya</taxon>
        <taxon>Basidiomycota</taxon>
        <taxon>Agaricomycotina</taxon>
        <taxon>Agaricomycetes</taxon>
        <taxon>Hymenochaetales</taxon>
        <taxon>Hymenochaetaceae</taxon>
        <taxon>Phellinidium</taxon>
    </lineage>
</organism>
<evidence type="ECO:0000256" key="1">
    <source>
        <dbReference type="ARBA" id="ARBA00001970"/>
    </source>
</evidence>
<name>A0A4S4KX47_9AGAM</name>
<dbReference type="GO" id="GO:0016020">
    <property type="term" value="C:membrane"/>
    <property type="evidence" value="ECO:0007669"/>
    <property type="project" value="UniProtKB-SubCell"/>
</dbReference>
<dbReference type="PANTHER" id="PTHR15422">
    <property type="entry name" value="OS05G0565100 PROTEIN"/>
    <property type="match status" value="1"/>
</dbReference>
<keyword evidence="6" id="KW-0479">Metal-binding</keyword>
<evidence type="ECO:0000256" key="10">
    <source>
        <dbReference type="ARBA" id="ARBA00023136"/>
    </source>
</evidence>
<dbReference type="PANTHER" id="PTHR15422:SF24">
    <property type="entry name" value="DOMON RELATED DOMAIN-CONTAINING PROTEIN"/>
    <property type="match status" value="1"/>
</dbReference>
<dbReference type="InterPro" id="IPR006593">
    <property type="entry name" value="Cyt_b561/ferric_Rdtase_TM"/>
</dbReference>
<dbReference type="GO" id="GO:0020037">
    <property type="term" value="F:heme binding"/>
    <property type="evidence" value="ECO:0007669"/>
    <property type="project" value="TreeGrafter"/>
</dbReference>
<comment type="caution">
    <text evidence="13">The sequence shown here is derived from an EMBL/GenBank/DDBJ whole genome shotgun (WGS) entry which is preliminary data.</text>
</comment>
<keyword evidence="5 11" id="KW-0812">Transmembrane</keyword>
<sequence>MSDFTLAARELSELDQRIKKHALLSSIGFIILLPVGALVGRYLRTFTGSWFWAHSIIQFLIAGPVIFAGWAFGYQSTAALNTGGHFFDRHKRIGLALLLLYLVQVFLGTIIHFFKSPRSFSGRRPPQNYIHAIIGLTTIALAFYQVHLGIKTEWVEGTGDGTVVPQSALNAWIALIVIFWVLYAAGLALLPRQYAREEAGRNGVAEKAP</sequence>
<protein>
    <recommendedName>
        <fullName evidence="12">Cytochrome b561 domain-containing protein</fullName>
    </recommendedName>
</protein>
<dbReference type="InterPro" id="IPR045150">
    <property type="entry name" value="CYB561D1/2"/>
</dbReference>
<keyword evidence="4" id="KW-0349">Heme</keyword>